<dbReference type="PROSITE" id="PS51722">
    <property type="entry name" value="G_TR_2"/>
    <property type="match status" value="1"/>
</dbReference>
<dbReference type="Gene3D" id="2.40.30.10">
    <property type="entry name" value="Translation factors"/>
    <property type="match status" value="2"/>
</dbReference>
<dbReference type="Pfam" id="PF21208">
    <property type="entry name" value="euk_SelB_III"/>
    <property type="match status" value="1"/>
</dbReference>
<dbReference type="Pfam" id="PF00009">
    <property type="entry name" value="GTP_EFTU"/>
    <property type="match status" value="1"/>
</dbReference>
<sequence>MPMNLNIGILGHIDSGKTSLAKCLSEIASTASFDKSSQSQARGITLDLGFSSFTLPAPDHLCNDIKEIQYTLVDCPGHASLIKTILGGAQIIDMMILVIDVTKGIQTQTAECIIIGEITCKKLILVLNKIDLLDLEERSKNINKVKTKMLQVLNNTSFGNENIPVIGVSATQKLGIDELKECISKFTYLPNRSKNDKLLFSFDHCFNIKGQGTVLTGTIIQGSVKINDEINIPELGASKKVKSMQVFRKPVSEAMQGDRVGICINQLDAKLLERGYACTPGFGKLINFGIIKLNAIKYFKETIKTKSKYNITIGHETIPAEITLFSCDQDNEVYDLKNEYLFEETYDIDETNKRNYFALLQFDKPFFSVPYAIMIGTKLDTSSKCRIAYWGRLLDSWSDKSVLNEMRVYKTCCKHGAVDRIVNENAVIIKNMFHKNSDMQKFCNFNVELSNGAIGYIEGSFGKSGKVKVCFKESINIDDSKGKAMEVTLKFKKYIFDVNKTILTSTSAHDMEDIIPEENNEHRETPTTISWDRWGTLCKTTFRRQMSCISKRLNPPRLSNKYTLWEYFRKCLDQTIIRNMNLKSKEELEEAVEKLITSTQNAAWSTPATGTNNLKHGCPANIRRAVTEKRKLIK</sequence>
<evidence type="ECO:0000313" key="2">
    <source>
        <dbReference type="Proteomes" id="UP000695000"/>
    </source>
</evidence>
<evidence type="ECO:0000313" key="3">
    <source>
        <dbReference type="RefSeq" id="XP_017770317.1"/>
    </source>
</evidence>
<dbReference type="PANTHER" id="PTHR43721:SF11">
    <property type="entry name" value="SELENOCYSTEINE-SPECIFIC ELONGATION FACTOR"/>
    <property type="match status" value="1"/>
</dbReference>
<dbReference type="Pfam" id="PF21131">
    <property type="entry name" value="eEFSec_4th"/>
    <property type="match status" value="1"/>
</dbReference>
<keyword evidence="2" id="KW-1185">Reference proteome</keyword>
<accession>A0ABM1M6W7</accession>
<proteinExistence type="predicted"/>
<reference evidence="3" key="1">
    <citation type="submission" date="2025-08" db="UniProtKB">
        <authorList>
            <consortium name="RefSeq"/>
        </authorList>
    </citation>
    <scope>IDENTIFICATION</scope>
    <source>
        <tissue evidence="3">Whole Larva</tissue>
    </source>
</reference>
<keyword evidence="3" id="KW-0648">Protein biosynthesis</keyword>
<dbReference type="PANTHER" id="PTHR43721">
    <property type="entry name" value="ELONGATION FACTOR TU-RELATED"/>
    <property type="match status" value="1"/>
</dbReference>
<dbReference type="GO" id="GO:0003746">
    <property type="term" value="F:translation elongation factor activity"/>
    <property type="evidence" value="ECO:0007669"/>
    <property type="project" value="UniProtKB-KW"/>
</dbReference>
<dbReference type="Proteomes" id="UP000695000">
    <property type="component" value="Unplaced"/>
</dbReference>
<dbReference type="SUPFAM" id="SSF52540">
    <property type="entry name" value="P-loop containing nucleoside triphosphate hydrolases"/>
    <property type="match status" value="1"/>
</dbReference>
<keyword evidence="3" id="KW-0251">Elongation factor</keyword>
<dbReference type="Gene3D" id="3.40.50.300">
    <property type="entry name" value="P-loop containing nucleotide triphosphate hydrolases"/>
    <property type="match status" value="1"/>
</dbReference>
<dbReference type="PRINTS" id="PR00315">
    <property type="entry name" value="ELONGATNFCT"/>
</dbReference>
<dbReference type="RefSeq" id="XP_017770317.1">
    <property type="nucleotide sequence ID" value="XM_017914828.1"/>
</dbReference>
<organism evidence="2 3">
    <name type="scientific">Nicrophorus vespilloides</name>
    <name type="common">Boreal carrion beetle</name>
    <dbReference type="NCBI Taxonomy" id="110193"/>
    <lineage>
        <taxon>Eukaryota</taxon>
        <taxon>Metazoa</taxon>
        <taxon>Ecdysozoa</taxon>
        <taxon>Arthropoda</taxon>
        <taxon>Hexapoda</taxon>
        <taxon>Insecta</taxon>
        <taxon>Pterygota</taxon>
        <taxon>Neoptera</taxon>
        <taxon>Endopterygota</taxon>
        <taxon>Coleoptera</taxon>
        <taxon>Polyphaga</taxon>
        <taxon>Staphyliniformia</taxon>
        <taxon>Silphidae</taxon>
        <taxon>Nicrophorinae</taxon>
        <taxon>Nicrophorus</taxon>
    </lineage>
</organism>
<dbReference type="InterPro" id="IPR005225">
    <property type="entry name" value="Small_GTP-bd"/>
</dbReference>
<feature type="domain" description="Tr-type G" evidence="1">
    <location>
        <begin position="2"/>
        <end position="194"/>
    </location>
</feature>
<evidence type="ECO:0000259" key="1">
    <source>
        <dbReference type="PROSITE" id="PS51722"/>
    </source>
</evidence>
<dbReference type="CDD" id="cd03696">
    <property type="entry name" value="SelB_II"/>
    <property type="match status" value="1"/>
</dbReference>
<dbReference type="CDD" id="cd04094">
    <property type="entry name" value="eSelB_III"/>
    <property type="match status" value="1"/>
</dbReference>
<dbReference type="InterPro" id="IPR009000">
    <property type="entry name" value="Transl_B-barrel_sf"/>
</dbReference>
<dbReference type="InterPro" id="IPR049393">
    <property type="entry name" value="eEFSec_III"/>
</dbReference>
<dbReference type="Pfam" id="PF03144">
    <property type="entry name" value="GTP_EFTU_D2"/>
    <property type="match status" value="1"/>
</dbReference>
<dbReference type="InterPro" id="IPR004161">
    <property type="entry name" value="EFTu-like_2"/>
</dbReference>
<gene>
    <name evidence="3" type="primary">LOC108558041</name>
</gene>
<dbReference type="GeneID" id="108558041"/>
<dbReference type="InterPro" id="IPR027417">
    <property type="entry name" value="P-loop_NTPase"/>
</dbReference>
<dbReference type="InterPro" id="IPR000795">
    <property type="entry name" value="T_Tr_GTP-bd_dom"/>
</dbReference>
<protein>
    <submittedName>
        <fullName evidence="3">Selenocysteine-specific elongation factor</fullName>
    </submittedName>
</protein>
<dbReference type="InterPro" id="IPR050055">
    <property type="entry name" value="EF-Tu_GTPase"/>
</dbReference>
<name>A0ABM1M6W7_NICVS</name>
<dbReference type="NCBIfam" id="TIGR00231">
    <property type="entry name" value="small_GTP"/>
    <property type="match status" value="1"/>
</dbReference>
<dbReference type="InterPro" id="IPR049394">
    <property type="entry name" value="eEFSec_C"/>
</dbReference>
<dbReference type="SUPFAM" id="SSF50447">
    <property type="entry name" value="Translation proteins"/>
    <property type="match status" value="1"/>
</dbReference>
<dbReference type="CDD" id="cd01889">
    <property type="entry name" value="SelB_euk"/>
    <property type="match status" value="1"/>
</dbReference>